<dbReference type="KEGG" id="mhu:Mhun_1473"/>
<evidence type="ECO:0000313" key="3">
    <source>
        <dbReference type="Proteomes" id="UP000001941"/>
    </source>
</evidence>
<dbReference type="Pfam" id="PF09820">
    <property type="entry name" value="AAA-ATPase_like"/>
    <property type="match status" value="1"/>
</dbReference>
<accession>Q2FKS0</accession>
<proteinExistence type="predicted"/>
<organism evidence="2 3">
    <name type="scientific">Methanospirillum hungatei JF-1 (strain ATCC 27890 / DSM 864 / NBRC 100397 / JF-1)</name>
    <dbReference type="NCBI Taxonomy" id="323259"/>
    <lineage>
        <taxon>Archaea</taxon>
        <taxon>Methanobacteriati</taxon>
        <taxon>Methanobacteriota</taxon>
        <taxon>Stenosarchaea group</taxon>
        <taxon>Methanomicrobia</taxon>
        <taxon>Methanomicrobiales</taxon>
        <taxon>Methanospirillaceae</taxon>
        <taxon>Methanospirillum</taxon>
    </lineage>
</organism>
<dbReference type="InParanoid" id="Q2FKS0"/>
<protein>
    <recommendedName>
        <fullName evidence="1">AAA-ATPase-like domain-containing protein</fullName>
    </recommendedName>
</protein>
<sequence>MINEMKDQVITSIPLLKIPYGISNYHMIREEGYVYVDKTRFIRVLEGYPEPYVFFLRPRRFGNKPLCITPQFVL</sequence>
<name>Q2FKS0_METHJ</name>
<evidence type="ECO:0000313" key="2">
    <source>
        <dbReference type="EMBL" id="ABD41207.1"/>
    </source>
</evidence>
<dbReference type="Proteomes" id="UP000001941">
    <property type="component" value="Chromosome"/>
</dbReference>
<gene>
    <name evidence="2" type="ordered locus">Mhun_1473</name>
</gene>
<dbReference type="STRING" id="323259.Mhun_1473"/>
<evidence type="ECO:0000259" key="1">
    <source>
        <dbReference type="Pfam" id="PF09820"/>
    </source>
</evidence>
<dbReference type="EMBL" id="CP000254">
    <property type="protein sequence ID" value="ABD41207.1"/>
    <property type="molecule type" value="Genomic_DNA"/>
</dbReference>
<dbReference type="AlphaFoldDB" id="Q2FKS0"/>
<feature type="domain" description="AAA-ATPase-like" evidence="1">
    <location>
        <begin position="19"/>
        <end position="66"/>
    </location>
</feature>
<reference evidence="3" key="1">
    <citation type="journal article" date="2016" name="Stand. Genomic Sci.">
        <title>Complete genome sequence of Methanospirillum hungatei type strain JF1.</title>
        <authorList>
            <person name="Gunsalus R.P."/>
            <person name="Cook L.E."/>
            <person name="Crable B."/>
            <person name="Rohlin L."/>
            <person name="McDonald E."/>
            <person name="Mouttaki H."/>
            <person name="Sieber J.R."/>
            <person name="Poweleit N."/>
            <person name="Zhou H."/>
            <person name="Lapidus A.L."/>
            <person name="Daligault H.E."/>
            <person name="Land M."/>
            <person name="Gilna P."/>
            <person name="Ivanova N."/>
            <person name="Kyrpides N."/>
            <person name="Culley D.E."/>
            <person name="McInerney M.J."/>
        </authorList>
    </citation>
    <scope>NUCLEOTIDE SEQUENCE [LARGE SCALE GENOMIC DNA]</scope>
    <source>
        <strain evidence="3">ATCC 27890 / DSM 864 / NBRC 100397 / JF-1</strain>
    </source>
</reference>
<dbReference type="InterPro" id="IPR018631">
    <property type="entry name" value="AAA-ATPase-like_dom"/>
</dbReference>
<keyword evidence="3" id="KW-1185">Reference proteome</keyword>
<dbReference type="EnsemblBacteria" id="ABD41207">
    <property type="protein sequence ID" value="ABD41207"/>
    <property type="gene ID" value="Mhun_1473"/>
</dbReference>
<dbReference type="HOGENOM" id="CLU_2678932_0_0_2"/>